<dbReference type="Proteomes" id="UP000218287">
    <property type="component" value="Chromosome"/>
</dbReference>
<keyword evidence="3" id="KW-0012">Acyltransferase</keyword>
<organism evidence="3 4">
    <name type="scientific">Anabaenopsis circularis NIES-21</name>
    <dbReference type="NCBI Taxonomy" id="1085406"/>
    <lineage>
        <taxon>Bacteria</taxon>
        <taxon>Bacillati</taxon>
        <taxon>Cyanobacteriota</taxon>
        <taxon>Cyanophyceae</taxon>
        <taxon>Nostocales</taxon>
        <taxon>Nodulariaceae</taxon>
        <taxon>Anabaenopsis</taxon>
    </lineage>
</organism>
<dbReference type="EMBL" id="AP018174">
    <property type="protein sequence ID" value="BAY17052.1"/>
    <property type="molecule type" value="Genomic_DNA"/>
</dbReference>
<feature type="domain" description="Acyltransferase 3" evidence="2">
    <location>
        <begin position="17"/>
        <end position="352"/>
    </location>
</feature>
<keyword evidence="1" id="KW-0812">Transmembrane</keyword>
<keyword evidence="1" id="KW-1133">Transmembrane helix</keyword>
<evidence type="ECO:0000313" key="4">
    <source>
        <dbReference type="Proteomes" id="UP000218287"/>
    </source>
</evidence>
<dbReference type="OrthoDB" id="572802at2"/>
<name>A0A1Z4GHU5_9CYAN</name>
<feature type="transmembrane region" description="Helical" evidence="1">
    <location>
        <begin position="21"/>
        <end position="39"/>
    </location>
</feature>
<proteinExistence type="predicted"/>
<dbReference type="GO" id="GO:0016020">
    <property type="term" value="C:membrane"/>
    <property type="evidence" value="ECO:0007669"/>
    <property type="project" value="TreeGrafter"/>
</dbReference>
<accession>A0A1Z4GHU5</accession>
<sequence length="374" mass="43205">MLSNTKIATNQAKSHIAEFEGLRGILCWWVVFSHILLFFGITDEDLGSFKFILNASQAVNVFIIMSGFFIFSLLNSGRENYKQFITRRFLRIFPAYFVCLVFSILLTDISVQALQNLPWKAEKNLIRLQIFQDSLDYFWQHLIAHITMLHGVIPDSMLPSSSFTFIGQAWSISLEWQFYLVAPFLFYIVSKKNTWGIYLILFSALLYLFAKVGSAFLFTQIPFFLVGIISFYIWKSPLSLPKKQKGLILVCSVILVTLFTGKPDLIVWTIVFLSALINRNSQENGIFSLVSKILNNKIILYFGRISYSIYLIHMVVIYSLLYLMTQYFSNIDKGWYLLSIFAVSLPLITIAAHYLYNWIEKPFITLGKRIAANF</sequence>
<dbReference type="GO" id="GO:0000271">
    <property type="term" value="P:polysaccharide biosynthetic process"/>
    <property type="evidence" value="ECO:0007669"/>
    <property type="project" value="TreeGrafter"/>
</dbReference>
<dbReference type="InterPro" id="IPR002656">
    <property type="entry name" value="Acyl_transf_3_dom"/>
</dbReference>
<feature type="transmembrane region" description="Helical" evidence="1">
    <location>
        <begin position="165"/>
        <end position="188"/>
    </location>
</feature>
<dbReference type="PANTHER" id="PTHR23028">
    <property type="entry name" value="ACETYLTRANSFERASE"/>
    <property type="match status" value="1"/>
</dbReference>
<evidence type="ECO:0000256" key="1">
    <source>
        <dbReference type="SAM" id="Phobius"/>
    </source>
</evidence>
<feature type="transmembrane region" description="Helical" evidence="1">
    <location>
        <begin position="246"/>
        <end position="278"/>
    </location>
</feature>
<dbReference type="GO" id="GO:0016747">
    <property type="term" value="F:acyltransferase activity, transferring groups other than amino-acyl groups"/>
    <property type="evidence" value="ECO:0007669"/>
    <property type="project" value="InterPro"/>
</dbReference>
<feature type="transmembrane region" description="Helical" evidence="1">
    <location>
        <begin position="51"/>
        <end position="74"/>
    </location>
</feature>
<protein>
    <submittedName>
        <fullName evidence="3">Acyltransferase 3</fullName>
    </submittedName>
</protein>
<dbReference type="InterPro" id="IPR050879">
    <property type="entry name" value="Acyltransferase_3"/>
</dbReference>
<evidence type="ECO:0000313" key="3">
    <source>
        <dbReference type="EMBL" id="BAY17052.1"/>
    </source>
</evidence>
<evidence type="ECO:0000259" key="2">
    <source>
        <dbReference type="Pfam" id="PF01757"/>
    </source>
</evidence>
<feature type="transmembrane region" description="Helical" evidence="1">
    <location>
        <begin position="335"/>
        <end position="356"/>
    </location>
</feature>
<feature type="transmembrane region" description="Helical" evidence="1">
    <location>
        <begin position="95"/>
        <end position="114"/>
    </location>
</feature>
<reference evidence="3 4" key="1">
    <citation type="submission" date="2017-06" db="EMBL/GenBank/DDBJ databases">
        <title>Genome sequencing of cyanobaciteial culture collection at National Institute for Environmental Studies (NIES).</title>
        <authorList>
            <person name="Hirose Y."/>
            <person name="Shimura Y."/>
            <person name="Fujisawa T."/>
            <person name="Nakamura Y."/>
            <person name="Kawachi M."/>
        </authorList>
    </citation>
    <scope>NUCLEOTIDE SEQUENCE [LARGE SCALE GENOMIC DNA]</scope>
    <source>
        <strain evidence="3 4">NIES-21</strain>
    </source>
</reference>
<dbReference type="AlphaFoldDB" id="A0A1Z4GHU5"/>
<feature type="transmembrane region" description="Helical" evidence="1">
    <location>
        <begin position="195"/>
        <end position="210"/>
    </location>
</feature>
<feature type="transmembrane region" description="Helical" evidence="1">
    <location>
        <begin position="216"/>
        <end position="234"/>
    </location>
</feature>
<keyword evidence="1" id="KW-0472">Membrane</keyword>
<gene>
    <name evidence="3" type="ORF">NIES21_28860</name>
</gene>
<keyword evidence="4" id="KW-1185">Reference proteome</keyword>
<keyword evidence="3" id="KW-0808">Transferase</keyword>
<feature type="transmembrane region" description="Helical" evidence="1">
    <location>
        <begin position="298"/>
        <end position="323"/>
    </location>
</feature>
<dbReference type="PANTHER" id="PTHR23028:SF53">
    <property type="entry name" value="ACYL_TRANSF_3 DOMAIN-CONTAINING PROTEIN"/>
    <property type="match status" value="1"/>
</dbReference>
<dbReference type="Pfam" id="PF01757">
    <property type="entry name" value="Acyl_transf_3"/>
    <property type="match status" value="1"/>
</dbReference>